<accession>A0A9W9Z3K6</accession>
<feature type="domain" description="APAF-1 helical" evidence="2">
    <location>
        <begin position="130"/>
        <end position="261"/>
    </location>
</feature>
<dbReference type="Gene3D" id="1.10.10.10">
    <property type="entry name" value="Winged helix-like DNA-binding domain superfamily/Winged helix DNA-binding domain"/>
    <property type="match status" value="1"/>
</dbReference>
<dbReference type="Gene3D" id="1.25.40.370">
    <property type="match status" value="1"/>
</dbReference>
<evidence type="ECO:0000313" key="4">
    <source>
        <dbReference type="EMBL" id="KAJ7373729.1"/>
    </source>
</evidence>
<reference evidence="4" key="1">
    <citation type="submission" date="2023-01" db="EMBL/GenBank/DDBJ databases">
        <title>Genome assembly of the deep-sea coral Lophelia pertusa.</title>
        <authorList>
            <person name="Herrera S."/>
            <person name="Cordes E."/>
        </authorList>
    </citation>
    <scope>NUCLEOTIDE SEQUENCE</scope>
    <source>
        <strain evidence="4">USNM1676648</strain>
        <tissue evidence="4">Polyp</tissue>
    </source>
</reference>
<sequence>MIGALLRNHPKRWQYYVSQLKKKNVSKLKPKFEYEYPTLTEAIRMSINNLSDELREIYEDFAVFHEESKVPAQVLCILWDEEFEVVEDWMEDLVNKSLARRTVTSEDVMGTWYSVHNLQLTFLQEQATNLDALHKKLVDRYRNVYKGKFNEMINDGYIHWNLLRHMLKAGLIGEAQKLVTDLRWLAAKLDVTGPADLLNDYLSIKGQVDDKDLKIIADFHHFASVNAHLFVEKPLPDLVQMALSESMESEVYKQAQDKAMQLALKESCILIGGAVYCCKFSQEANKVVSCGAADKTVKVWESQSGKEPAVFDRSF</sequence>
<protein>
    <submittedName>
        <fullName evidence="4">WD repeat domain</fullName>
    </submittedName>
</protein>
<gene>
    <name evidence="4" type="primary">APAF1_3</name>
    <name evidence="4" type="ORF">OS493_011338</name>
</gene>
<dbReference type="InterPro" id="IPR015943">
    <property type="entry name" value="WD40/YVTN_repeat-like_dom_sf"/>
</dbReference>
<dbReference type="AlphaFoldDB" id="A0A9W9Z3K6"/>
<dbReference type="InterPro" id="IPR036388">
    <property type="entry name" value="WH-like_DNA-bd_sf"/>
</dbReference>
<feature type="domain" description="Apoptotic protease-activating factor 1 winged-helix" evidence="3">
    <location>
        <begin position="53"/>
        <end position="123"/>
    </location>
</feature>
<evidence type="ECO:0000256" key="1">
    <source>
        <dbReference type="ARBA" id="ARBA00022737"/>
    </source>
</evidence>
<dbReference type="Gene3D" id="1.10.8.430">
    <property type="entry name" value="Helical domain of apoptotic protease-activating factors"/>
    <property type="match status" value="1"/>
</dbReference>
<dbReference type="EMBL" id="MU826830">
    <property type="protein sequence ID" value="KAJ7373729.1"/>
    <property type="molecule type" value="Genomic_DNA"/>
</dbReference>
<proteinExistence type="predicted"/>
<dbReference type="InterPro" id="IPR036322">
    <property type="entry name" value="WD40_repeat_dom_sf"/>
</dbReference>
<evidence type="ECO:0000259" key="2">
    <source>
        <dbReference type="Pfam" id="PF17908"/>
    </source>
</evidence>
<dbReference type="Pfam" id="PF17908">
    <property type="entry name" value="APAF1_C"/>
    <property type="match status" value="1"/>
</dbReference>
<evidence type="ECO:0000313" key="5">
    <source>
        <dbReference type="Proteomes" id="UP001163046"/>
    </source>
</evidence>
<name>A0A9W9Z3K6_9CNID</name>
<dbReference type="Pfam" id="PF21296">
    <property type="entry name" value="WHD_APAF1"/>
    <property type="match status" value="1"/>
</dbReference>
<comment type="caution">
    <text evidence="4">The sequence shown here is derived from an EMBL/GenBank/DDBJ whole genome shotgun (WGS) entry which is preliminary data.</text>
</comment>
<organism evidence="4 5">
    <name type="scientific">Desmophyllum pertusum</name>
    <dbReference type="NCBI Taxonomy" id="174260"/>
    <lineage>
        <taxon>Eukaryota</taxon>
        <taxon>Metazoa</taxon>
        <taxon>Cnidaria</taxon>
        <taxon>Anthozoa</taxon>
        <taxon>Hexacorallia</taxon>
        <taxon>Scleractinia</taxon>
        <taxon>Caryophylliina</taxon>
        <taxon>Caryophylliidae</taxon>
        <taxon>Desmophyllum</taxon>
    </lineage>
</organism>
<keyword evidence="1" id="KW-0677">Repeat</keyword>
<dbReference type="Gene3D" id="2.130.10.10">
    <property type="entry name" value="YVTN repeat-like/Quinoprotein amine dehydrogenase"/>
    <property type="match status" value="1"/>
</dbReference>
<dbReference type="InterPro" id="IPR041452">
    <property type="entry name" value="APAF1_C"/>
</dbReference>
<dbReference type="SUPFAM" id="SSF50978">
    <property type="entry name" value="WD40 repeat-like"/>
    <property type="match status" value="1"/>
</dbReference>
<dbReference type="PANTHER" id="PTHR22845">
    <property type="entry name" value="APOPTOTIC PROTEASE-ACTIVATING FACTOR 1"/>
    <property type="match status" value="1"/>
</dbReference>
<dbReference type="OrthoDB" id="1357022at2759"/>
<dbReference type="Proteomes" id="UP001163046">
    <property type="component" value="Unassembled WGS sequence"/>
</dbReference>
<dbReference type="PANTHER" id="PTHR22845:SF5">
    <property type="entry name" value="APOPTOTIC PROTEASE-ACTIVATING FACTOR 1"/>
    <property type="match status" value="1"/>
</dbReference>
<dbReference type="InterPro" id="IPR042197">
    <property type="entry name" value="Apaf_helical"/>
</dbReference>
<dbReference type="InterPro" id="IPR048975">
    <property type="entry name" value="WHD_APAF1"/>
</dbReference>
<keyword evidence="5" id="KW-1185">Reference proteome</keyword>
<evidence type="ECO:0000259" key="3">
    <source>
        <dbReference type="Pfam" id="PF21296"/>
    </source>
</evidence>